<comment type="subcellular location">
    <subcellularLocation>
        <location evidence="1">Membrane</location>
        <topology evidence="1">Multi-pass membrane protein</topology>
    </subcellularLocation>
</comment>
<dbReference type="InterPro" id="IPR017871">
    <property type="entry name" value="ABC_transporter-like_CS"/>
</dbReference>
<sequence length="841" mass="91439">MKHTVNTLILLTAIAIQERHSQFAVAQTLYEECYNALDNDKPHCYNNGTLHTHYGNTKDPVNCATCDCPKEWKGADCKLCASVNSCPTRNGSEAIDCSSNTLLPTLLELNQTEGKLYRCTCGLPTDIYSTNLVCSQLPMANYHVSVTYDPDYPQDSPDCLKKLVTKIVSYAGIPSQAKLPKTHYKTAYPEVWEGTWKGCQWVQDDCGKCPSPYPNACPWTTDDLCYTMRCSDTGTVYCPPPYVTKCPGWTSDSCGPSPDSSSTGKVLNWWQHHCNEMVTPVADNLKLMCLAKPNATGHFFCWFSQEGSSTVGVGMVCEVGNCLYNQTQTPEPPEDTSSGSQPLWAFATMGGCALVLVGLAGAVALYLKGNFIFVESGDTKPAGSVADSTSEPLLETSPQETSFREWREAKASVTLSWRGVALKIRTFQGTFKFILHDVSGVAGASEDASAAAHVTGLEAGGHSRGRAGSAGVNGLMAIMGPSGAGKSTLLDLLAGRRVEGDLFGEVCLDGRVSSPNTRRQVIGYVLQEVVLPGTSTVREYLMFNASLRLSGSRSRQQIASGEWKRVQHACVSQMIGLLGLSKVASSIIGDDFIRGLSGGEKRRVSIGAELIESPSILLLDEPTTGLDSPNASKVVRLLADLARSGVNVVTTIHQPRLDMFLMMERVLLLSGRGEMVYEGLTRGMESYFRDLGYEVPPASDGRSAIHIADYMLDTVIKSSQDSVTGLVNSYHTSQLALEEDTMFCALEVLSPLEASKLRVQAGFGFQLYALSGRQLLKLVRHPFLVLLQYGVMLATAIILGALFYQSGTDTEQRLSRVLIGPRWAEQRLSRVLTGPRWAEQK</sequence>
<dbReference type="AlphaFoldDB" id="A0AAE0FKG6"/>
<evidence type="ECO:0000256" key="5">
    <source>
        <dbReference type="ARBA" id="ARBA00022840"/>
    </source>
</evidence>
<dbReference type="GO" id="GO:0016020">
    <property type="term" value="C:membrane"/>
    <property type="evidence" value="ECO:0007669"/>
    <property type="project" value="UniProtKB-SubCell"/>
</dbReference>
<evidence type="ECO:0000256" key="1">
    <source>
        <dbReference type="ARBA" id="ARBA00004141"/>
    </source>
</evidence>
<keyword evidence="6 8" id="KW-1133">Transmembrane helix</keyword>
<dbReference type="PANTHER" id="PTHR48041:SF2">
    <property type="entry name" value="ATP-DEPENDENT PERMEASE-RELATED"/>
    <property type="match status" value="1"/>
</dbReference>
<gene>
    <name evidence="10" type="ORF">CYMTET_29729</name>
</gene>
<reference evidence="10 11" key="1">
    <citation type="journal article" date="2015" name="Genome Biol. Evol.">
        <title>Comparative Genomics of a Bacterivorous Green Alga Reveals Evolutionary Causalities and Consequences of Phago-Mixotrophic Mode of Nutrition.</title>
        <authorList>
            <person name="Burns J.A."/>
            <person name="Paasch A."/>
            <person name="Narechania A."/>
            <person name="Kim E."/>
        </authorList>
    </citation>
    <scope>NUCLEOTIDE SEQUENCE [LARGE SCALE GENOMIC DNA]</scope>
    <source>
        <strain evidence="10 11">PLY_AMNH</strain>
    </source>
</reference>
<keyword evidence="7 8" id="KW-0472">Membrane</keyword>
<keyword evidence="2" id="KW-0813">Transport</keyword>
<keyword evidence="3 8" id="KW-0812">Transmembrane</keyword>
<dbReference type="InterPro" id="IPR003439">
    <property type="entry name" value="ABC_transporter-like_ATP-bd"/>
</dbReference>
<dbReference type="Gene3D" id="3.40.50.300">
    <property type="entry name" value="P-loop containing nucleotide triphosphate hydrolases"/>
    <property type="match status" value="1"/>
</dbReference>
<comment type="caution">
    <text evidence="10">The sequence shown here is derived from an EMBL/GenBank/DDBJ whole genome shotgun (WGS) entry which is preliminary data.</text>
</comment>
<organism evidence="10 11">
    <name type="scientific">Cymbomonas tetramitiformis</name>
    <dbReference type="NCBI Taxonomy" id="36881"/>
    <lineage>
        <taxon>Eukaryota</taxon>
        <taxon>Viridiplantae</taxon>
        <taxon>Chlorophyta</taxon>
        <taxon>Pyramimonadophyceae</taxon>
        <taxon>Pyramimonadales</taxon>
        <taxon>Pyramimonadaceae</taxon>
        <taxon>Cymbomonas</taxon>
    </lineage>
</organism>
<keyword evidence="11" id="KW-1185">Reference proteome</keyword>
<dbReference type="PROSITE" id="PS00211">
    <property type="entry name" value="ABC_TRANSPORTER_1"/>
    <property type="match status" value="1"/>
</dbReference>
<accession>A0AAE0FKG6</accession>
<dbReference type="InterPro" id="IPR050352">
    <property type="entry name" value="ABCG_transporters"/>
</dbReference>
<dbReference type="GO" id="GO:0042626">
    <property type="term" value="F:ATPase-coupled transmembrane transporter activity"/>
    <property type="evidence" value="ECO:0007669"/>
    <property type="project" value="TreeGrafter"/>
</dbReference>
<dbReference type="GO" id="GO:0005524">
    <property type="term" value="F:ATP binding"/>
    <property type="evidence" value="ECO:0007669"/>
    <property type="project" value="UniProtKB-KW"/>
</dbReference>
<evidence type="ECO:0000256" key="3">
    <source>
        <dbReference type="ARBA" id="ARBA00022692"/>
    </source>
</evidence>
<dbReference type="InterPro" id="IPR027417">
    <property type="entry name" value="P-loop_NTPase"/>
</dbReference>
<evidence type="ECO:0000256" key="4">
    <source>
        <dbReference type="ARBA" id="ARBA00022741"/>
    </source>
</evidence>
<keyword evidence="5" id="KW-0067">ATP-binding</keyword>
<protein>
    <recommendedName>
        <fullName evidence="9">ABC transporter domain-containing protein</fullName>
    </recommendedName>
</protein>
<name>A0AAE0FKG6_9CHLO</name>
<proteinExistence type="predicted"/>
<dbReference type="InterPro" id="IPR003593">
    <property type="entry name" value="AAA+_ATPase"/>
</dbReference>
<evidence type="ECO:0000256" key="8">
    <source>
        <dbReference type="SAM" id="Phobius"/>
    </source>
</evidence>
<dbReference type="Pfam" id="PF00005">
    <property type="entry name" value="ABC_tran"/>
    <property type="match status" value="1"/>
</dbReference>
<evidence type="ECO:0000256" key="7">
    <source>
        <dbReference type="ARBA" id="ARBA00023136"/>
    </source>
</evidence>
<evidence type="ECO:0000313" key="10">
    <source>
        <dbReference type="EMBL" id="KAK3261359.1"/>
    </source>
</evidence>
<dbReference type="SMART" id="SM00382">
    <property type="entry name" value="AAA"/>
    <property type="match status" value="1"/>
</dbReference>
<feature type="transmembrane region" description="Helical" evidence="8">
    <location>
        <begin position="783"/>
        <end position="804"/>
    </location>
</feature>
<dbReference type="GO" id="GO:0016887">
    <property type="term" value="F:ATP hydrolysis activity"/>
    <property type="evidence" value="ECO:0007669"/>
    <property type="project" value="InterPro"/>
</dbReference>
<dbReference type="PANTHER" id="PTHR48041">
    <property type="entry name" value="ABC TRANSPORTER G FAMILY MEMBER 28"/>
    <property type="match status" value="1"/>
</dbReference>
<keyword evidence="4" id="KW-0547">Nucleotide-binding</keyword>
<feature type="domain" description="ABC transporter" evidence="9">
    <location>
        <begin position="443"/>
        <end position="697"/>
    </location>
</feature>
<dbReference type="PROSITE" id="PS50893">
    <property type="entry name" value="ABC_TRANSPORTER_2"/>
    <property type="match status" value="1"/>
</dbReference>
<evidence type="ECO:0000256" key="6">
    <source>
        <dbReference type="ARBA" id="ARBA00022989"/>
    </source>
</evidence>
<dbReference type="Proteomes" id="UP001190700">
    <property type="component" value="Unassembled WGS sequence"/>
</dbReference>
<evidence type="ECO:0000256" key="2">
    <source>
        <dbReference type="ARBA" id="ARBA00022448"/>
    </source>
</evidence>
<dbReference type="EMBL" id="LGRX02016956">
    <property type="protein sequence ID" value="KAK3261359.1"/>
    <property type="molecule type" value="Genomic_DNA"/>
</dbReference>
<evidence type="ECO:0000259" key="9">
    <source>
        <dbReference type="PROSITE" id="PS50893"/>
    </source>
</evidence>
<dbReference type="SUPFAM" id="SSF52540">
    <property type="entry name" value="P-loop containing nucleoside triphosphate hydrolases"/>
    <property type="match status" value="1"/>
</dbReference>
<evidence type="ECO:0000313" key="11">
    <source>
        <dbReference type="Proteomes" id="UP001190700"/>
    </source>
</evidence>